<dbReference type="GO" id="GO:0031201">
    <property type="term" value="C:SNARE complex"/>
    <property type="evidence" value="ECO:0007669"/>
    <property type="project" value="TreeGrafter"/>
</dbReference>
<dbReference type="GO" id="GO:0031629">
    <property type="term" value="P:synaptic vesicle fusion to presynaptic active zone membrane"/>
    <property type="evidence" value="ECO:0007669"/>
    <property type="project" value="TreeGrafter"/>
</dbReference>
<dbReference type="GO" id="GO:0048278">
    <property type="term" value="P:vesicle docking"/>
    <property type="evidence" value="ECO:0007669"/>
    <property type="project" value="TreeGrafter"/>
</dbReference>
<evidence type="ECO:0000256" key="1">
    <source>
        <dbReference type="ARBA" id="ARBA00009063"/>
    </source>
</evidence>
<dbReference type="PANTHER" id="PTHR19957:SF30">
    <property type="entry name" value="SYNTAXIN-11"/>
    <property type="match status" value="1"/>
</dbReference>
<proteinExistence type="inferred from homology"/>
<accession>A0AAD9F9F6</accession>
<protein>
    <submittedName>
        <fullName evidence="4">Syntaxin-11</fullName>
    </submittedName>
</protein>
<keyword evidence="2" id="KW-0175">Coiled coil</keyword>
<dbReference type="AlphaFoldDB" id="A0AAD9F9F6"/>
<organism evidence="4 5">
    <name type="scientific">Dissostichus eleginoides</name>
    <name type="common">Patagonian toothfish</name>
    <name type="synonym">Dissostichus amissus</name>
    <dbReference type="NCBI Taxonomy" id="100907"/>
    <lineage>
        <taxon>Eukaryota</taxon>
        <taxon>Metazoa</taxon>
        <taxon>Chordata</taxon>
        <taxon>Craniata</taxon>
        <taxon>Vertebrata</taxon>
        <taxon>Euteleostomi</taxon>
        <taxon>Actinopterygii</taxon>
        <taxon>Neopterygii</taxon>
        <taxon>Teleostei</taxon>
        <taxon>Neoteleostei</taxon>
        <taxon>Acanthomorphata</taxon>
        <taxon>Eupercaria</taxon>
        <taxon>Perciformes</taxon>
        <taxon>Notothenioidei</taxon>
        <taxon>Nototheniidae</taxon>
        <taxon>Dissostichus</taxon>
    </lineage>
</organism>
<comment type="caution">
    <text evidence="4">The sequence shown here is derived from an EMBL/GenBank/DDBJ whole genome shotgun (WGS) entry which is preliminary data.</text>
</comment>
<dbReference type="SMART" id="SM00397">
    <property type="entry name" value="t_SNARE"/>
    <property type="match status" value="1"/>
</dbReference>
<gene>
    <name evidence="4" type="ORF">KUDE01_019513</name>
</gene>
<dbReference type="GO" id="GO:0008021">
    <property type="term" value="C:synaptic vesicle"/>
    <property type="evidence" value="ECO:0007669"/>
    <property type="project" value="TreeGrafter"/>
</dbReference>
<comment type="similarity">
    <text evidence="1">Belongs to the syntaxin family.</text>
</comment>
<dbReference type="SUPFAM" id="SSF47661">
    <property type="entry name" value="t-snare proteins"/>
    <property type="match status" value="1"/>
</dbReference>
<keyword evidence="5" id="KW-1185">Reference proteome</keyword>
<dbReference type="GO" id="GO:0005484">
    <property type="term" value="F:SNAP receptor activity"/>
    <property type="evidence" value="ECO:0007669"/>
    <property type="project" value="TreeGrafter"/>
</dbReference>
<dbReference type="GO" id="GO:0048787">
    <property type="term" value="C:presynaptic active zone membrane"/>
    <property type="evidence" value="ECO:0007669"/>
    <property type="project" value="TreeGrafter"/>
</dbReference>
<dbReference type="GO" id="GO:0006886">
    <property type="term" value="P:intracellular protein transport"/>
    <property type="evidence" value="ECO:0007669"/>
    <property type="project" value="TreeGrafter"/>
</dbReference>
<evidence type="ECO:0000259" key="3">
    <source>
        <dbReference type="PROSITE" id="PS50192"/>
    </source>
</evidence>
<name>A0AAD9F9F6_DISEL</name>
<dbReference type="Gene3D" id="1.20.5.110">
    <property type="match status" value="1"/>
</dbReference>
<dbReference type="GO" id="GO:0000149">
    <property type="term" value="F:SNARE binding"/>
    <property type="evidence" value="ECO:0007669"/>
    <property type="project" value="TreeGrafter"/>
</dbReference>
<evidence type="ECO:0000313" key="4">
    <source>
        <dbReference type="EMBL" id="KAK1894052.1"/>
    </source>
</evidence>
<reference evidence="4" key="1">
    <citation type="submission" date="2023-04" db="EMBL/GenBank/DDBJ databases">
        <title>Chromosome-level genome of Chaenocephalus aceratus.</title>
        <authorList>
            <person name="Park H."/>
        </authorList>
    </citation>
    <scope>NUCLEOTIDE SEQUENCE</scope>
    <source>
        <strain evidence="4">DE</strain>
        <tissue evidence="4">Muscle</tissue>
    </source>
</reference>
<dbReference type="Proteomes" id="UP001228049">
    <property type="component" value="Unassembled WGS sequence"/>
</dbReference>
<dbReference type="InterPro" id="IPR045242">
    <property type="entry name" value="Syntaxin"/>
</dbReference>
<evidence type="ECO:0000256" key="2">
    <source>
        <dbReference type="ARBA" id="ARBA00023054"/>
    </source>
</evidence>
<dbReference type="PROSITE" id="PS50192">
    <property type="entry name" value="T_SNARE"/>
    <property type="match status" value="1"/>
</dbReference>
<sequence length="92" mass="10482">MENRQRELLELEQRIREIHDLFAQMASLVEEQGFMLDNIQANVGATQDYVAKANVQIKGREVPEEPSLQETLLLLLPLLQLTPLFIGSIHSV</sequence>
<dbReference type="InterPro" id="IPR000727">
    <property type="entry name" value="T_SNARE_dom"/>
</dbReference>
<feature type="domain" description="T-SNARE coiled-coil homology" evidence="3">
    <location>
        <begin position="1"/>
        <end position="60"/>
    </location>
</feature>
<dbReference type="EMBL" id="JASDAP010000011">
    <property type="protein sequence ID" value="KAK1894052.1"/>
    <property type="molecule type" value="Genomic_DNA"/>
</dbReference>
<evidence type="ECO:0000313" key="5">
    <source>
        <dbReference type="Proteomes" id="UP001228049"/>
    </source>
</evidence>
<dbReference type="PANTHER" id="PTHR19957">
    <property type="entry name" value="SYNTAXIN"/>
    <property type="match status" value="1"/>
</dbReference>
<dbReference type="InterPro" id="IPR010989">
    <property type="entry name" value="SNARE"/>
</dbReference>